<name>A0A3P3EQ13_9BURK</name>
<feature type="chain" id="PRO_5018166349" evidence="5">
    <location>
        <begin position="25"/>
        <end position="371"/>
    </location>
</feature>
<dbReference type="Gene3D" id="3.40.50.2300">
    <property type="match status" value="2"/>
</dbReference>
<dbReference type="PRINTS" id="PR00337">
    <property type="entry name" value="LEUILEVALBP"/>
</dbReference>
<organism evidence="7 10">
    <name type="scientific">Variovorax beijingensis</name>
    <dbReference type="NCBI Taxonomy" id="2496117"/>
    <lineage>
        <taxon>Bacteria</taxon>
        <taxon>Pseudomonadati</taxon>
        <taxon>Pseudomonadota</taxon>
        <taxon>Betaproteobacteria</taxon>
        <taxon>Burkholderiales</taxon>
        <taxon>Comamonadaceae</taxon>
        <taxon>Variovorax</taxon>
    </lineage>
</organism>
<feature type="domain" description="Leucine-binding protein" evidence="6">
    <location>
        <begin position="26"/>
        <end position="357"/>
    </location>
</feature>
<comment type="similarity">
    <text evidence="1">Belongs to the leucine-binding protein family.</text>
</comment>
<feature type="signal peptide" evidence="5">
    <location>
        <begin position="1"/>
        <end position="24"/>
    </location>
</feature>
<evidence type="ECO:0000313" key="7">
    <source>
        <dbReference type="EMBL" id="RRH88489.1"/>
    </source>
</evidence>
<evidence type="ECO:0000256" key="5">
    <source>
        <dbReference type="SAM" id="SignalP"/>
    </source>
</evidence>
<dbReference type="EMBL" id="RQXU01000006">
    <property type="protein sequence ID" value="RRH88489.1"/>
    <property type="molecule type" value="Genomic_DNA"/>
</dbReference>
<protein>
    <submittedName>
        <fullName evidence="7">Amino acid ABC transporter substrate-binding protein</fullName>
    </submittedName>
</protein>
<dbReference type="Proteomes" id="UP000271590">
    <property type="component" value="Unassembled WGS sequence"/>
</dbReference>
<dbReference type="AlphaFoldDB" id="A0A3P3EQ13"/>
<dbReference type="PANTHER" id="PTHR47235:SF1">
    <property type="entry name" value="BLR6548 PROTEIN"/>
    <property type="match status" value="1"/>
</dbReference>
<proteinExistence type="inferred from homology"/>
<comment type="caution">
    <text evidence="7">The sequence shown here is derived from an EMBL/GenBank/DDBJ whole genome shotgun (WGS) entry which is preliminary data.</text>
</comment>
<dbReference type="InterPro" id="IPR028081">
    <property type="entry name" value="Leu-bd"/>
</dbReference>
<dbReference type="GO" id="GO:0006865">
    <property type="term" value="P:amino acid transport"/>
    <property type="evidence" value="ECO:0007669"/>
    <property type="project" value="UniProtKB-KW"/>
</dbReference>
<dbReference type="RefSeq" id="WP_124958751.1">
    <property type="nucleotide sequence ID" value="NZ_CBFHCE010000161.1"/>
</dbReference>
<keyword evidence="3 5" id="KW-0732">Signal</keyword>
<dbReference type="Proteomes" id="UP000271137">
    <property type="component" value="Unassembled WGS sequence"/>
</dbReference>
<reference evidence="7 10" key="1">
    <citation type="submission" date="2018-11" db="EMBL/GenBank/DDBJ databases">
        <title>The genome of Variovorax sp T529.</title>
        <authorList>
            <person name="Gao J."/>
        </authorList>
    </citation>
    <scope>NUCLEOTIDE SEQUENCE [LARGE SCALE GENOMIC DNA]</scope>
    <source>
        <strain evidence="7 10">T529</strain>
    </source>
</reference>
<evidence type="ECO:0000313" key="9">
    <source>
        <dbReference type="Proteomes" id="UP000271137"/>
    </source>
</evidence>
<dbReference type="SUPFAM" id="SSF53822">
    <property type="entry name" value="Periplasmic binding protein-like I"/>
    <property type="match status" value="1"/>
</dbReference>
<dbReference type="InterPro" id="IPR000709">
    <property type="entry name" value="Leu_Ile_Val-bd"/>
</dbReference>
<evidence type="ECO:0000256" key="4">
    <source>
        <dbReference type="ARBA" id="ARBA00022970"/>
    </source>
</evidence>
<dbReference type="Pfam" id="PF13458">
    <property type="entry name" value="Peripla_BP_6"/>
    <property type="match status" value="1"/>
</dbReference>
<evidence type="ECO:0000256" key="1">
    <source>
        <dbReference type="ARBA" id="ARBA00010062"/>
    </source>
</evidence>
<dbReference type="EMBL" id="RXFQ01000005">
    <property type="protein sequence ID" value="RSZ38733.1"/>
    <property type="molecule type" value="Genomic_DNA"/>
</dbReference>
<evidence type="ECO:0000313" key="8">
    <source>
        <dbReference type="EMBL" id="RSZ38733.1"/>
    </source>
</evidence>
<gene>
    <name evidence="7" type="ORF">EH244_12690</name>
    <name evidence="8" type="ORF">EJO66_10120</name>
</gene>
<accession>A0A3P3EQ13</accession>
<dbReference type="PANTHER" id="PTHR47235">
    <property type="entry name" value="BLR6548 PROTEIN"/>
    <property type="match status" value="1"/>
</dbReference>
<dbReference type="CDD" id="cd06326">
    <property type="entry name" value="PBP1_ABC_ligand_binding-like"/>
    <property type="match status" value="1"/>
</dbReference>
<sequence length="371" mass="39093">MMKMLSTSRAVALLFALSALGASAQIVIGQSADLSGPVAASVKETIMGSQLVIDQVNAQGGINGEQVEVIRLDDGLDAKRSLENTRILIEDKKVLALLLNRGTPNTLAVIPLLDKHGVALVGPSTGAMALHKPLQKNIFNVRSTYQREAEKAVQHLHTTGIQRIAVVQADDSFGKDAMEGASKGFEKAGLAPAVLALADRSKPDYSTIVPQLVRANAQAVLWIGSGTAVTEGVKALRAAGSAAQIITLSNNAASGFIKELGSASAGVIVTQVLPYERSFGHPLIKEAMALAKAKGQTELSPALLEGFVATKVMVEALRRTGPKPTRARLIATLNSLQYDLGGNIDVSYSPTDHTGIDYVDLSIVSEGRFKR</sequence>
<keyword evidence="9" id="KW-1185">Reference proteome</keyword>
<evidence type="ECO:0000256" key="2">
    <source>
        <dbReference type="ARBA" id="ARBA00022448"/>
    </source>
</evidence>
<keyword evidence="4" id="KW-0029">Amino-acid transport</keyword>
<dbReference type="InterPro" id="IPR028082">
    <property type="entry name" value="Peripla_BP_I"/>
</dbReference>
<evidence type="ECO:0000256" key="3">
    <source>
        <dbReference type="ARBA" id="ARBA00022729"/>
    </source>
</evidence>
<evidence type="ECO:0000313" key="10">
    <source>
        <dbReference type="Proteomes" id="UP000271590"/>
    </source>
</evidence>
<evidence type="ECO:0000259" key="6">
    <source>
        <dbReference type="Pfam" id="PF13458"/>
    </source>
</evidence>
<keyword evidence="2" id="KW-0813">Transport</keyword>
<reference evidence="8 9" key="2">
    <citation type="submission" date="2018-12" db="EMBL/GenBank/DDBJ databases">
        <title>The genome sequences of strain 502.</title>
        <authorList>
            <person name="Gao J."/>
            <person name="Sun J."/>
        </authorList>
    </citation>
    <scope>NUCLEOTIDE SEQUENCE [LARGE SCALE GENOMIC DNA]</scope>
    <source>
        <strain evidence="8 9">502</strain>
    </source>
</reference>